<feature type="region of interest" description="Disordered" evidence="1">
    <location>
        <begin position="1"/>
        <end position="26"/>
    </location>
</feature>
<proteinExistence type="predicted"/>
<organism evidence="2 3">
    <name type="scientific">Pandoravirus japonicus</name>
    <dbReference type="NCBI Taxonomy" id="2823154"/>
    <lineage>
        <taxon>Viruses</taxon>
        <taxon>Pandoravirus</taxon>
    </lineage>
</organism>
<protein>
    <submittedName>
        <fullName evidence="2">Uncharacterized protein</fullName>
    </submittedName>
</protein>
<evidence type="ECO:0000313" key="3">
    <source>
        <dbReference type="Proteomes" id="UP001253637"/>
    </source>
</evidence>
<dbReference type="EMBL" id="LC625835">
    <property type="protein sequence ID" value="BCU03643.1"/>
    <property type="molecule type" value="Genomic_DNA"/>
</dbReference>
<accession>A0A811BNX3</accession>
<name>A0A811BNX3_9VIRU</name>
<dbReference type="Proteomes" id="UP001253637">
    <property type="component" value="Segment"/>
</dbReference>
<evidence type="ECO:0000256" key="1">
    <source>
        <dbReference type="SAM" id="MobiDB-lite"/>
    </source>
</evidence>
<reference evidence="2" key="1">
    <citation type="submission" date="2021-04" db="EMBL/GenBank/DDBJ databases">
        <title>Draft Genome Sequence of Pandoravirus japonicus, Isolated from the Sabaishi River of Niigata, Japan.</title>
        <authorList>
            <person name="Hosokawa N."/>
            <person name="Takahashi H."/>
            <person name="Aoki K."/>
            <person name="Takemura M."/>
        </authorList>
    </citation>
    <scope>NUCLEOTIDE SEQUENCE</scope>
</reference>
<sequence length="675" mass="73356">MTTTTTRNCVSRVETDRHTTDGGGADPTAPVDLRILFRDHNVEAGLVAAHLGAADIVNLAMCSRVIALAVPRCMLRAAELGLLPRSLVYNTQECVDGVPFTWPLPGRLPLRRGAPASPFASWTEAFAADDLASLSENPISRFVRWTAAIKRSSKISDIGVVFCIERVSAVDHQWTSKGDPNWWLNEPEHVRDAEREERVDEAIVCIRTNARAHAQRLVAAARMRSSQAVDVAVLRADTAQLIHEAAFNTRFKRELRHHTELYDKVALSCSVGPALKWDRDSEPCRRFFDDTVTRTVSVVVNRRPPPGACGHGPRTVDAALALVERWCPQVAFTGQCRALSTAAEISPRGPEHDVGDEWTITEPGRGTRTVLRNALRTHLRARFAEYAPYLCRSLTRLCAAAAIVARACRIGDRDVVDAAAAQFCGDMEPHVLSATLREALSVDALAARAFGDRIGPDAIGEADAALAVATNANVCVWLLVRSLEAVAAMVETCPDPSRDQCRLADGLLGVAETVAARIVWAPRRPPDGRAFADGRIRMGDGARAHLWTSSAADVRKRQRRANVSLMRALFVPGVDVDAWAHVIARLQTHQSRRLSVIGECISQTAQPSHMASVIHSVVRAVCGDAARSHDEIRRDADRARRVLVAFGRVIDAPTEAAAACAALAALYDLPAADAD</sequence>
<evidence type="ECO:0000313" key="2">
    <source>
        <dbReference type="EMBL" id="BCU03643.1"/>
    </source>
</evidence>